<dbReference type="KEGG" id="ccz:CCALI_00976"/>
<dbReference type="Proteomes" id="UP000014227">
    <property type="component" value="Chromosome I"/>
</dbReference>
<evidence type="ECO:0000256" key="2">
    <source>
        <dbReference type="SAM" id="Coils"/>
    </source>
</evidence>
<dbReference type="PATRIC" id="fig|1303518.3.peg.986"/>
<dbReference type="eggNOG" id="COG3879">
    <property type="taxonomic scope" value="Bacteria"/>
</dbReference>
<dbReference type="STRING" id="454171.CP488_00180"/>
<feature type="coiled-coil region" evidence="2">
    <location>
        <begin position="55"/>
        <end position="82"/>
    </location>
</feature>
<comment type="similarity">
    <text evidence="1">Belongs to the UPF0749 family.</text>
</comment>
<dbReference type="AlphaFoldDB" id="S0ETJ5"/>
<proteinExistence type="inferred from homology"/>
<keyword evidence="4" id="KW-1185">Reference proteome</keyword>
<dbReference type="PANTHER" id="PTHR37313">
    <property type="entry name" value="UPF0749 PROTEIN RV1825"/>
    <property type="match status" value="1"/>
</dbReference>
<evidence type="ECO:0000313" key="4">
    <source>
        <dbReference type="Proteomes" id="UP000014227"/>
    </source>
</evidence>
<dbReference type="OrthoDB" id="9776196at2"/>
<evidence type="ECO:0000313" key="3">
    <source>
        <dbReference type="EMBL" id="CCW34798.1"/>
    </source>
</evidence>
<accession>S0ETJ5</accession>
<keyword evidence="2" id="KW-0175">Coiled coil</keyword>
<evidence type="ECO:0000256" key="1">
    <source>
        <dbReference type="ARBA" id="ARBA00009108"/>
    </source>
</evidence>
<reference evidence="4" key="1">
    <citation type="submission" date="2013-03" db="EMBL/GenBank/DDBJ databases">
        <title>Genome sequence of Chthonomonas calidirosea, the first sequenced genome from the Armatimonadetes phylum (formally candidate division OP10).</title>
        <authorList>
            <person name="Lee K.C.Y."/>
            <person name="Morgan X.C."/>
            <person name="Dunfield P.F."/>
            <person name="Tamas I."/>
            <person name="Houghton K.M."/>
            <person name="Vyssotski M."/>
            <person name="Ryan J.L.J."/>
            <person name="Lagutin K."/>
            <person name="McDonald I.R."/>
            <person name="Stott M.B."/>
        </authorList>
    </citation>
    <scope>NUCLEOTIDE SEQUENCE [LARGE SCALE GENOMIC DNA]</scope>
    <source>
        <strain evidence="4">DSM 23976 / ICMP 18418 / T49</strain>
    </source>
</reference>
<dbReference type="Gene3D" id="3.30.70.1880">
    <property type="entry name" value="Protein of unknown function DUF881"/>
    <property type="match status" value="1"/>
</dbReference>
<dbReference type="InterPro" id="IPR010273">
    <property type="entry name" value="DUF881"/>
</dbReference>
<dbReference type="InParanoid" id="S0ETJ5"/>
<dbReference type="FunCoup" id="S0ETJ5">
    <property type="interactions" value="2"/>
</dbReference>
<protein>
    <submittedName>
        <fullName evidence="3">Uncharacterized protein conserved in bacteria</fullName>
    </submittedName>
</protein>
<gene>
    <name evidence="3" type="ORF">CCALI_00976</name>
</gene>
<sequence>MNIFTSNISHRSFIWQLTALCFILGLILSATWRVVTQFSRAGTGPQREGFVYGSSMDTAKKLEDYQSEIKHLRDENQKLNDELARRKGGADTINQELKDARKFAGLTDLVGPGVEVILNDNTKQSVSADSPYTLQNLIHDTDIAEVVNELRASGAEAIAVNGQRIVATSAIRCVGPVIQVNGVPTTPPYVIQAIGDPNALWGGLNLPGGLLQQLREVSPSMVRVERVQKLHIPAYAGSTQMRYGRVPTTSDVNETTK</sequence>
<name>S0ETJ5_CHTCT</name>
<organism evidence="3 4">
    <name type="scientific">Chthonomonas calidirosea (strain DSM 23976 / ICMP 18418 / T49)</name>
    <dbReference type="NCBI Taxonomy" id="1303518"/>
    <lineage>
        <taxon>Bacteria</taxon>
        <taxon>Bacillati</taxon>
        <taxon>Armatimonadota</taxon>
        <taxon>Chthonomonadia</taxon>
        <taxon>Chthonomonadales</taxon>
        <taxon>Chthonomonadaceae</taxon>
        <taxon>Chthonomonas</taxon>
    </lineage>
</organism>
<dbReference type="EMBL" id="HF951689">
    <property type="protein sequence ID" value="CCW34798.1"/>
    <property type="molecule type" value="Genomic_DNA"/>
</dbReference>
<dbReference type="HOGENOM" id="CLU_040273_4_0_0"/>
<dbReference type="PANTHER" id="PTHR37313:SF2">
    <property type="entry name" value="UPF0749 PROTEIN YLXX"/>
    <property type="match status" value="1"/>
</dbReference>
<dbReference type="Pfam" id="PF05949">
    <property type="entry name" value="DUF881"/>
    <property type="match status" value="1"/>
</dbReference>
<dbReference type="RefSeq" id="WP_016482348.1">
    <property type="nucleotide sequence ID" value="NC_021487.1"/>
</dbReference>